<evidence type="ECO:0000259" key="10">
    <source>
        <dbReference type="PROSITE" id="PS51123"/>
    </source>
</evidence>
<evidence type="ECO:0000256" key="5">
    <source>
        <dbReference type="ARBA" id="ARBA00022989"/>
    </source>
</evidence>
<feature type="domain" description="OmpA-like" evidence="10">
    <location>
        <begin position="148"/>
        <end position="264"/>
    </location>
</feature>
<feature type="transmembrane region" description="Helical" evidence="9">
    <location>
        <begin position="30"/>
        <end position="49"/>
    </location>
</feature>
<feature type="region of interest" description="Disordered" evidence="8">
    <location>
        <begin position="75"/>
        <end position="113"/>
    </location>
</feature>
<evidence type="ECO:0000313" key="11">
    <source>
        <dbReference type="EMBL" id="PVH27869.1"/>
    </source>
</evidence>
<accession>A0A2T8HQZ9</accession>
<dbReference type="EMBL" id="QDKM01000008">
    <property type="protein sequence ID" value="PVH27869.1"/>
    <property type="molecule type" value="Genomic_DNA"/>
</dbReference>
<keyword evidence="4 9" id="KW-0812">Transmembrane</keyword>
<dbReference type="RefSeq" id="WP_116559389.1">
    <property type="nucleotide sequence ID" value="NZ_QDKM01000008.1"/>
</dbReference>
<keyword evidence="3" id="KW-1003">Cell membrane</keyword>
<dbReference type="PROSITE" id="PS51123">
    <property type="entry name" value="OMPA_2"/>
    <property type="match status" value="1"/>
</dbReference>
<evidence type="ECO:0000256" key="3">
    <source>
        <dbReference type="ARBA" id="ARBA00022475"/>
    </source>
</evidence>
<dbReference type="PANTHER" id="PTHR30329:SF21">
    <property type="entry name" value="LIPOPROTEIN YIAD-RELATED"/>
    <property type="match status" value="1"/>
</dbReference>
<gene>
    <name evidence="11" type="ORF">DDE20_15265</name>
</gene>
<dbReference type="InterPro" id="IPR006665">
    <property type="entry name" value="OmpA-like"/>
</dbReference>
<dbReference type="InterPro" id="IPR025713">
    <property type="entry name" value="MotB-like_N_dom"/>
</dbReference>
<reference evidence="11 12" key="1">
    <citation type="submission" date="2018-04" db="EMBL/GenBank/DDBJ databases">
        <title>Pararhodobacter oceanense sp. nov., isolated from marine intertidal sediment.</title>
        <authorList>
            <person name="Wang X.-L."/>
            <person name="Du Z.-J."/>
        </authorList>
    </citation>
    <scope>NUCLEOTIDE SEQUENCE [LARGE SCALE GENOMIC DNA]</scope>
    <source>
        <strain evidence="11 12">AM505</strain>
    </source>
</reference>
<comment type="subcellular location">
    <subcellularLocation>
        <location evidence="1">Cell membrane</location>
        <topology evidence="1">Single-pass membrane protein</topology>
    </subcellularLocation>
</comment>
<evidence type="ECO:0000256" key="9">
    <source>
        <dbReference type="SAM" id="Phobius"/>
    </source>
</evidence>
<comment type="caution">
    <text evidence="11">The sequence shown here is derived from an EMBL/GenBank/DDBJ whole genome shotgun (WGS) entry which is preliminary data.</text>
</comment>
<keyword evidence="12" id="KW-1185">Reference proteome</keyword>
<dbReference type="SUPFAM" id="SSF103088">
    <property type="entry name" value="OmpA-like"/>
    <property type="match status" value="1"/>
</dbReference>
<evidence type="ECO:0000256" key="4">
    <source>
        <dbReference type="ARBA" id="ARBA00022692"/>
    </source>
</evidence>
<dbReference type="AlphaFoldDB" id="A0A2T8HQZ9"/>
<evidence type="ECO:0000313" key="12">
    <source>
        <dbReference type="Proteomes" id="UP000245911"/>
    </source>
</evidence>
<dbReference type="Pfam" id="PF13677">
    <property type="entry name" value="MotB_plug"/>
    <property type="match status" value="1"/>
</dbReference>
<organism evidence="11 12">
    <name type="scientific">Pararhodobacter oceanensis</name>
    <dbReference type="NCBI Taxonomy" id="2172121"/>
    <lineage>
        <taxon>Bacteria</taxon>
        <taxon>Pseudomonadati</taxon>
        <taxon>Pseudomonadota</taxon>
        <taxon>Alphaproteobacteria</taxon>
        <taxon>Rhodobacterales</taxon>
        <taxon>Paracoccaceae</taxon>
        <taxon>Pararhodobacter</taxon>
    </lineage>
</organism>
<dbReference type="OrthoDB" id="7170686at2"/>
<feature type="compositionally biased region" description="Acidic residues" evidence="8">
    <location>
        <begin position="102"/>
        <end position="113"/>
    </location>
</feature>
<dbReference type="Proteomes" id="UP000245911">
    <property type="component" value="Unassembled WGS sequence"/>
</dbReference>
<proteinExistence type="inferred from homology"/>
<comment type="similarity">
    <text evidence="2">Belongs to the MotB family.</text>
</comment>
<dbReference type="GO" id="GO:0005886">
    <property type="term" value="C:plasma membrane"/>
    <property type="evidence" value="ECO:0007669"/>
    <property type="project" value="UniProtKB-SubCell"/>
</dbReference>
<evidence type="ECO:0000256" key="2">
    <source>
        <dbReference type="ARBA" id="ARBA00008914"/>
    </source>
</evidence>
<evidence type="ECO:0000256" key="1">
    <source>
        <dbReference type="ARBA" id="ARBA00004162"/>
    </source>
</evidence>
<dbReference type="InterPro" id="IPR050330">
    <property type="entry name" value="Bact_OuterMem_StrucFunc"/>
</dbReference>
<keyword evidence="5 9" id="KW-1133">Transmembrane helix</keyword>
<dbReference type="PANTHER" id="PTHR30329">
    <property type="entry name" value="STATOR ELEMENT OF FLAGELLAR MOTOR COMPLEX"/>
    <property type="match status" value="1"/>
</dbReference>
<protein>
    <submittedName>
        <fullName evidence="11">Chemotaxis protein MotB</fullName>
    </submittedName>
</protein>
<name>A0A2T8HQZ9_9RHOB</name>
<dbReference type="InterPro" id="IPR036737">
    <property type="entry name" value="OmpA-like_sf"/>
</dbReference>
<dbReference type="Gene3D" id="3.30.1330.60">
    <property type="entry name" value="OmpA-like domain"/>
    <property type="match status" value="1"/>
</dbReference>
<sequence length="264" mass="28947">MSRQPNVAPVIIKRKKIVKSSGHHGGAWKVAYADFVTAMMAFFLMMWLLGATTESQRRGLADYFNPSIPVHRISSGGDGMFGGTDIERRDQLGPESPPTTDADADSDMQAEAESFENVTQQLSGLGGESPVLDQALRHIITRQTDEGLVLELFDLPGMPLFDGDSDEPTAVMRQISSILTQVFSIVVNDLAIEGHTRSYTVVQASDPRWALSSARADQVRRMLGESGFDPARVARVTGHADRRPAVSNPMAVRNNRLELILLRN</sequence>
<evidence type="ECO:0000256" key="7">
    <source>
        <dbReference type="PROSITE-ProRule" id="PRU00473"/>
    </source>
</evidence>
<dbReference type="Pfam" id="PF00691">
    <property type="entry name" value="OmpA"/>
    <property type="match status" value="1"/>
</dbReference>
<evidence type="ECO:0000256" key="6">
    <source>
        <dbReference type="ARBA" id="ARBA00023136"/>
    </source>
</evidence>
<evidence type="ECO:0000256" key="8">
    <source>
        <dbReference type="SAM" id="MobiDB-lite"/>
    </source>
</evidence>
<keyword evidence="6 7" id="KW-0472">Membrane</keyword>